<feature type="repeat" description="ANK" evidence="3">
    <location>
        <begin position="17"/>
        <end position="49"/>
    </location>
</feature>
<evidence type="ECO:0000256" key="1">
    <source>
        <dbReference type="ARBA" id="ARBA00022737"/>
    </source>
</evidence>
<dbReference type="EMBL" id="JARQZJ010000009">
    <property type="protein sequence ID" value="KAK9872074.1"/>
    <property type="molecule type" value="Genomic_DNA"/>
</dbReference>
<gene>
    <name evidence="7" type="ORF">WA026_016118</name>
</gene>
<dbReference type="Pfam" id="PF07647">
    <property type="entry name" value="SAM_2"/>
    <property type="match status" value="1"/>
</dbReference>
<accession>A0AAW1TMS9</accession>
<dbReference type="SUPFAM" id="SSF47769">
    <property type="entry name" value="SAM/Pointed domain"/>
    <property type="match status" value="2"/>
</dbReference>
<comment type="caution">
    <text evidence="7">The sequence shown here is derived from an EMBL/GenBank/DDBJ whole genome shotgun (WGS) entry which is preliminary data.</text>
</comment>
<name>A0AAW1TMS9_9CUCU</name>
<feature type="region of interest" description="Disordered" evidence="4">
    <location>
        <begin position="905"/>
        <end position="973"/>
    </location>
</feature>
<dbReference type="Gene3D" id="2.30.29.30">
    <property type="entry name" value="Pleckstrin-homology domain (PH domain)/Phosphotyrosine-binding domain (PTB)"/>
    <property type="match status" value="1"/>
</dbReference>
<dbReference type="PROSITE" id="PS50297">
    <property type="entry name" value="ANK_REP_REGION"/>
    <property type="match status" value="4"/>
</dbReference>
<evidence type="ECO:0000259" key="5">
    <source>
        <dbReference type="PROSITE" id="PS01179"/>
    </source>
</evidence>
<dbReference type="InterPro" id="IPR001660">
    <property type="entry name" value="SAM"/>
</dbReference>
<feature type="region of interest" description="Disordered" evidence="4">
    <location>
        <begin position="665"/>
        <end position="711"/>
    </location>
</feature>
<feature type="compositionally biased region" description="Low complexity" evidence="4">
    <location>
        <begin position="665"/>
        <end position="676"/>
    </location>
</feature>
<keyword evidence="1" id="KW-0677">Repeat</keyword>
<reference evidence="7 8" key="1">
    <citation type="submission" date="2023-03" db="EMBL/GenBank/DDBJ databases">
        <title>Genome insight into feeding habits of ladybird beetles.</title>
        <authorList>
            <person name="Li H.-S."/>
            <person name="Huang Y.-H."/>
            <person name="Pang H."/>
        </authorList>
    </citation>
    <scope>NUCLEOTIDE SEQUENCE [LARGE SCALE GENOMIC DNA]</scope>
    <source>
        <strain evidence="7">SYSU_2023b</strain>
        <tissue evidence="7">Whole body</tissue>
    </source>
</reference>
<dbReference type="SUPFAM" id="SSF50729">
    <property type="entry name" value="PH domain-like"/>
    <property type="match status" value="1"/>
</dbReference>
<proteinExistence type="predicted"/>
<dbReference type="SMART" id="SM00462">
    <property type="entry name" value="PTB"/>
    <property type="match status" value="1"/>
</dbReference>
<dbReference type="InterPro" id="IPR036770">
    <property type="entry name" value="Ankyrin_rpt-contain_sf"/>
</dbReference>
<feature type="repeat" description="ANK" evidence="3">
    <location>
        <begin position="90"/>
        <end position="122"/>
    </location>
</feature>
<dbReference type="InterPro" id="IPR033635">
    <property type="entry name" value="ANKS1/Caskin"/>
</dbReference>
<evidence type="ECO:0000256" key="2">
    <source>
        <dbReference type="ARBA" id="ARBA00023043"/>
    </source>
</evidence>
<dbReference type="Gene3D" id="1.10.150.50">
    <property type="entry name" value="Transcription Factor, Ets-1"/>
    <property type="match status" value="2"/>
</dbReference>
<dbReference type="PROSITE" id="PS50105">
    <property type="entry name" value="SAM_DOMAIN"/>
    <property type="match status" value="2"/>
</dbReference>
<feature type="region of interest" description="Disordered" evidence="4">
    <location>
        <begin position="187"/>
        <end position="270"/>
    </location>
</feature>
<dbReference type="InterPro" id="IPR013761">
    <property type="entry name" value="SAM/pointed_sf"/>
</dbReference>
<evidence type="ECO:0000256" key="3">
    <source>
        <dbReference type="PROSITE-ProRule" id="PRU00023"/>
    </source>
</evidence>
<dbReference type="AlphaFoldDB" id="A0AAW1TMS9"/>
<dbReference type="InterPro" id="IPR006020">
    <property type="entry name" value="PTB/PI_dom"/>
</dbReference>
<sequence>MLLSGPSICNVNLTTKDDETALHCAAQYGHTPVVSLLLEYACDPGIRSCRGETALDLAAQYGRLDTVELLVRTDPSLIQCLRRAAPDIVYPHTPLHLASRNGHRAVVEVLLRAGFSVNMRTKAGTPLHEAALCGKVEVVKLLLEHGANTSTRDSNNYTVMDLLSQFNTAPASQEIMGILKRHKRGLPLIDSDGESSHPFPAVPHPDSDLGSPYENVRPSSKVSHSRSTTTDPSPGTSPMRWDSCHKHARPPEGFEDRRTSGVSMESDNSDFYQIPRAPKQFMDAEDVHFLSASKDADQISLSSTASSCCNSRRPDSGGTPLYIPMNLNNGKGGYSPISNRSKVSPTPPKKPPRRNISISPTHLQPLSMSVDGVSNSAYEYLFLSHSGARSQGNLSELDHLNRRERMAHGRSVDQYVEMNVFNIALDDEDHQRPNKELHRGKSEDLDCRKKQEPVAITSMYENVVIKKQNPRRKLRRNPEVYEDYSFKRKDDKTSRSLPESSFISKAYIVIKDQLDQDNSSSNEGFESSNSRTIERRCSFNKFPLSPTHYVQPPTPDHPPPNPREAENMIFEKMRPLSQEYKRLSKDMETETEEEYLMICERSSGSFSSSVSLSDRSMDNVIEEYHSDAPFAGLIRGSTRVLETINQNTPAVRPKSLKKLKVLYDSSNTSNTSNTSTDELKSDNEKSSSSEKESENKENRNRNPDRLSTLSPFDEQEEWAKIQEIMASFGTGIVRESVFVAELEKEFQNRLMTLSYSQNSLNSELSTSVESWLQGLGMGDYVGLFMSNGFDDINFMNGVFEESDLTDLGITSELERQIILNAVSQLPAKVNEKALTNNNNAKNGVNQWLKDIHLEQYSETFAKHLYHDMERIKRIWDVELSAVLDIEKIGHRKRILASVSSGEHILPGPKLDEISPEMNSTTKTESDQSSTGLKTPPTQSFETNTGTIRQRRKKSRPAPPPPTTDKKSVEGIQNKKTGELIVGGGNSIKSHWKHQPMLLITGVVKYAANYLGSTTIREFRGTESTRKSLEKLRKNSEHPTQEIVLSISYRGIKFLNPLSQMIICEHEIRNVNCACQDVDDRTYFAYITRDEEQFYCHVFQTTKPDQAIDVILTLGQAFELAYQMALRDQVTSKTKANRGVTVENHKQAVSPGSASSHSRDFKESPSTVRCSDLKMNGHPLRMKPLMLSIAADSVSLDGAGQKDTGE</sequence>
<feature type="compositionally biased region" description="Polar residues" evidence="4">
    <location>
        <begin position="260"/>
        <end position="270"/>
    </location>
</feature>
<evidence type="ECO:0000313" key="7">
    <source>
        <dbReference type="EMBL" id="KAK9872074.1"/>
    </source>
</evidence>
<dbReference type="PRINTS" id="PR01415">
    <property type="entry name" value="ANKYRIN"/>
</dbReference>
<dbReference type="PROSITE" id="PS01179">
    <property type="entry name" value="PID"/>
    <property type="match status" value="1"/>
</dbReference>
<dbReference type="Proteomes" id="UP001431783">
    <property type="component" value="Unassembled WGS sequence"/>
</dbReference>
<dbReference type="Pfam" id="PF00536">
    <property type="entry name" value="SAM_1"/>
    <property type="match status" value="1"/>
</dbReference>
<dbReference type="GO" id="GO:0005829">
    <property type="term" value="C:cytosol"/>
    <property type="evidence" value="ECO:0007669"/>
    <property type="project" value="TreeGrafter"/>
</dbReference>
<dbReference type="PANTHER" id="PTHR24174:SF1">
    <property type="entry name" value="IP14385P"/>
    <property type="match status" value="1"/>
</dbReference>
<evidence type="ECO:0000313" key="8">
    <source>
        <dbReference type="Proteomes" id="UP001431783"/>
    </source>
</evidence>
<dbReference type="SMART" id="SM00248">
    <property type="entry name" value="ANK"/>
    <property type="match status" value="4"/>
</dbReference>
<dbReference type="PROSITE" id="PS50088">
    <property type="entry name" value="ANK_REPEAT"/>
    <property type="match status" value="4"/>
</dbReference>
<feature type="domain" description="PID" evidence="5">
    <location>
        <begin position="1003"/>
        <end position="1126"/>
    </location>
</feature>
<dbReference type="CDD" id="cd01274">
    <property type="entry name" value="PTB_Anks"/>
    <property type="match status" value="1"/>
</dbReference>
<evidence type="ECO:0000256" key="4">
    <source>
        <dbReference type="SAM" id="MobiDB-lite"/>
    </source>
</evidence>
<keyword evidence="2 3" id="KW-0040">ANK repeat</keyword>
<keyword evidence="8" id="KW-1185">Reference proteome</keyword>
<feature type="compositionally biased region" description="Polar residues" evidence="4">
    <location>
        <begin position="916"/>
        <end position="947"/>
    </location>
</feature>
<feature type="repeat" description="ANK" evidence="3">
    <location>
        <begin position="50"/>
        <end position="72"/>
    </location>
</feature>
<feature type="compositionally biased region" description="Basic and acidic residues" evidence="4">
    <location>
        <begin position="677"/>
        <end position="704"/>
    </location>
</feature>
<dbReference type="SUPFAM" id="SSF48403">
    <property type="entry name" value="Ankyrin repeat"/>
    <property type="match status" value="1"/>
</dbReference>
<dbReference type="Pfam" id="PF12796">
    <property type="entry name" value="Ank_2"/>
    <property type="match status" value="2"/>
</dbReference>
<feature type="region of interest" description="Disordered" evidence="4">
    <location>
        <begin position="1141"/>
        <end position="1174"/>
    </location>
</feature>
<feature type="compositionally biased region" description="Basic and acidic residues" evidence="4">
    <location>
        <begin position="242"/>
        <end position="259"/>
    </location>
</feature>
<evidence type="ECO:0000259" key="6">
    <source>
        <dbReference type="PROSITE" id="PS50105"/>
    </source>
</evidence>
<dbReference type="PANTHER" id="PTHR24174">
    <property type="entry name" value="ANKYRIN REPEAT AND STERILE ALPHA MOTIF DOMAIN-CONTAINING PROTEIN 1"/>
    <property type="match status" value="1"/>
</dbReference>
<dbReference type="SMART" id="SM00454">
    <property type="entry name" value="SAM"/>
    <property type="match status" value="2"/>
</dbReference>
<protein>
    <recommendedName>
        <fullName evidence="9">Ankyrin repeat and SAM domain-containing protein 1A-like</fullName>
    </recommendedName>
</protein>
<feature type="compositionally biased region" description="Low complexity" evidence="4">
    <location>
        <begin position="225"/>
        <end position="238"/>
    </location>
</feature>
<dbReference type="InterPro" id="IPR002110">
    <property type="entry name" value="Ankyrin_rpt"/>
</dbReference>
<organism evidence="7 8">
    <name type="scientific">Henosepilachna vigintioctopunctata</name>
    <dbReference type="NCBI Taxonomy" id="420089"/>
    <lineage>
        <taxon>Eukaryota</taxon>
        <taxon>Metazoa</taxon>
        <taxon>Ecdysozoa</taxon>
        <taxon>Arthropoda</taxon>
        <taxon>Hexapoda</taxon>
        <taxon>Insecta</taxon>
        <taxon>Pterygota</taxon>
        <taxon>Neoptera</taxon>
        <taxon>Endopterygota</taxon>
        <taxon>Coleoptera</taxon>
        <taxon>Polyphaga</taxon>
        <taxon>Cucujiformia</taxon>
        <taxon>Coccinelloidea</taxon>
        <taxon>Coccinellidae</taxon>
        <taxon>Epilachninae</taxon>
        <taxon>Epilachnini</taxon>
        <taxon>Henosepilachna</taxon>
    </lineage>
</organism>
<feature type="repeat" description="ANK" evidence="3">
    <location>
        <begin position="122"/>
        <end position="154"/>
    </location>
</feature>
<evidence type="ECO:0008006" key="9">
    <source>
        <dbReference type="Google" id="ProtNLM"/>
    </source>
</evidence>
<dbReference type="InterPro" id="IPR011993">
    <property type="entry name" value="PH-like_dom_sf"/>
</dbReference>
<feature type="region of interest" description="Disordered" evidence="4">
    <location>
        <begin position="330"/>
        <end position="360"/>
    </location>
</feature>
<dbReference type="Pfam" id="PF00640">
    <property type="entry name" value="PID"/>
    <property type="match status" value="1"/>
</dbReference>
<feature type="domain" description="SAM" evidence="6">
    <location>
        <begin position="767"/>
        <end position="828"/>
    </location>
</feature>
<feature type="domain" description="SAM" evidence="6">
    <location>
        <begin position="839"/>
        <end position="904"/>
    </location>
</feature>
<dbReference type="Gene3D" id="1.25.40.20">
    <property type="entry name" value="Ankyrin repeat-containing domain"/>
    <property type="match status" value="1"/>
</dbReference>